<reference evidence="1" key="1">
    <citation type="submission" date="2023-04" db="EMBL/GenBank/DDBJ databases">
        <title>Draft Genome sequencing of Naganishia species isolated from polar environments using Oxford Nanopore Technology.</title>
        <authorList>
            <person name="Leo P."/>
            <person name="Venkateswaran K."/>
        </authorList>
    </citation>
    <scope>NUCLEOTIDE SEQUENCE</scope>
    <source>
        <strain evidence="1">DBVPG 5303</strain>
    </source>
</reference>
<gene>
    <name evidence="1" type="ORF">QFC24_004201</name>
</gene>
<dbReference type="Proteomes" id="UP001234202">
    <property type="component" value="Unassembled WGS sequence"/>
</dbReference>
<keyword evidence="2" id="KW-1185">Reference proteome</keyword>
<organism evidence="1 2">
    <name type="scientific">Naganishia onofrii</name>
    <dbReference type="NCBI Taxonomy" id="1851511"/>
    <lineage>
        <taxon>Eukaryota</taxon>
        <taxon>Fungi</taxon>
        <taxon>Dikarya</taxon>
        <taxon>Basidiomycota</taxon>
        <taxon>Agaricomycotina</taxon>
        <taxon>Tremellomycetes</taxon>
        <taxon>Filobasidiales</taxon>
        <taxon>Filobasidiaceae</taxon>
        <taxon>Naganishia</taxon>
    </lineage>
</organism>
<protein>
    <submittedName>
        <fullName evidence="1">Uncharacterized protein</fullName>
    </submittedName>
</protein>
<proteinExistence type="predicted"/>
<evidence type="ECO:0000313" key="1">
    <source>
        <dbReference type="EMBL" id="KAJ9122771.1"/>
    </source>
</evidence>
<evidence type="ECO:0000313" key="2">
    <source>
        <dbReference type="Proteomes" id="UP001234202"/>
    </source>
</evidence>
<comment type="caution">
    <text evidence="1">The sequence shown here is derived from an EMBL/GenBank/DDBJ whole genome shotgun (WGS) entry which is preliminary data.</text>
</comment>
<name>A0ACC2XIA1_9TREE</name>
<dbReference type="EMBL" id="JASBWV010000014">
    <property type="protein sequence ID" value="KAJ9122771.1"/>
    <property type="molecule type" value="Genomic_DNA"/>
</dbReference>
<sequence>MSTSTPRSASGNTDDNQTETGVTSAPQEKKSTMSKLKPLFNKLPTWLVTAAEDPRKWKTFIRCMVCLFANLVLLVCQPIQVFIFKGQFLDPRSTIVFGIFFFVGTYFLGSIRAIAPKMTLLCIFGTIVMDVMMSYGPLFPSSQYTIATQFLIPTGYYVAVAIASIILVFPQTLNHALTSRHLGMLLSDGYVKGVLKAGNGLVALQAKVLNTSPNEVEAWSALSAKARQVRQIFTSALVQITGSTAMLELEASYGRISAKDLKLLIEKSKVLTGRLLGIASFQASIFGKPLLVAEEKRQDHGPGSEAEAYENRIVDRIYKIRDKMNEKEKGGSHTIEQLLPILERSSSRLRTACQSGLEGGIEWLEWTNTHRWHRGKKAYPKDETVEEGLLKRKTAIVEIQDALEQFRTVEHIKLLEPFRSLFDPETGDFKNHADNMSDTDAFKLSSRSLFTSFVFVTNLISYSTTLIDFLQTMLEVEARSPKNKIQWPSALRKIAKVAMSRGGSAINPLEIGTQDVEAGRDDDSDDDDDSINSTLVDAKKKAKEEKLQRSKDAKRKKYRLDPDAELPKNGFQRFLRTIGLAWRWQSSPEGLFALKYALVSIALWIPAICPSSAYFTYVNRGLW</sequence>
<accession>A0ACC2XIA1</accession>